<dbReference type="Proteomes" id="UP000001292">
    <property type="component" value="Unassembled WGS sequence"/>
</dbReference>
<name>B4HSN4_DROSE</name>
<dbReference type="HOGENOM" id="CLU_3034590_0_0_1"/>
<dbReference type="EMBL" id="CH480816">
    <property type="protein sequence ID" value="EDW47061.1"/>
    <property type="molecule type" value="Genomic_DNA"/>
</dbReference>
<evidence type="ECO:0000313" key="1">
    <source>
        <dbReference type="EMBL" id="EDW47061.1"/>
    </source>
</evidence>
<organism evidence="2">
    <name type="scientific">Drosophila sechellia</name>
    <name type="common">Fruit fly</name>
    <dbReference type="NCBI Taxonomy" id="7238"/>
    <lineage>
        <taxon>Eukaryota</taxon>
        <taxon>Metazoa</taxon>
        <taxon>Ecdysozoa</taxon>
        <taxon>Arthropoda</taxon>
        <taxon>Hexapoda</taxon>
        <taxon>Insecta</taxon>
        <taxon>Pterygota</taxon>
        <taxon>Neoptera</taxon>
        <taxon>Endopterygota</taxon>
        <taxon>Diptera</taxon>
        <taxon>Brachycera</taxon>
        <taxon>Muscomorpha</taxon>
        <taxon>Ephydroidea</taxon>
        <taxon>Drosophilidae</taxon>
        <taxon>Drosophila</taxon>
        <taxon>Sophophora</taxon>
    </lineage>
</organism>
<dbReference type="STRING" id="7238.B4HSN4"/>
<keyword evidence="2" id="KW-1185">Reference proteome</keyword>
<gene>
    <name evidence="1" type="primary">Dsec\GM21104</name>
    <name evidence="1" type="ORF">Dsec_GM21104</name>
</gene>
<protein>
    <submittedName>
        <fullName evidence="1">GM21104</fullName>
    </submittedName>
</protein>
<proteinExistence type="predicted"/>
<evidence type="ECO:0000313" key="2">
    <source>
        <dbReference type="Proteomes" id="UP000001292"/>
    </source>
</evidence>
<dbReference type="AlphaFoldDB" id="B4HSN4"/>
<sequence length="55" mass="6143">MPRDDEEPILALMMSAGHRSAVAATSNRTFASWLKRPRSLILEPAVFLVFFGKIP</sequence>
<reference evidence="1 2" key="1">
    <citation type="journal article" date="2007" name="Nature">
        <title>Evolution of genes and genomes on the Drosophila phylogeny.</title>
        <authorList>
            <consortium name="Drosophila 12 Genomes Consortium"/>
            <person name="Clark A.G."/>
            <person name="Eisen M.B."/>
            <person name="Smith D.R."/>
            <person name="Bergman C.M."/>
            <person name="Oliver B."/>
            <person name="Markow T.A."/>
            <person name="Kaufman T.C."/>
            <person name="Kellis M."/>
            <person name="Gelbart W."/>
            <person name="Iyer V.N."/>
            <person name="Pollard D.A."/>
            <person name="Sackton T.B."/>
            <person name="Larracuente A.M."/>
            <person name="Singh N.D."/>
            <person name="Abad J.P."/>
            <person name="Abt D.N."/>
            <person name="Adryan B."/>
            <person name="Aguade M."/>
            <person name="Akashi H."/>
            <person name="Anderson W.W."/>
            <person name="Aquadro C.F."/>
            <person name="Ardell D.H."/>
            <person name="Arguello R."/>
            <person name="Artieri C.G."/>
            <person name="Barbash D.A."/>
            <person name="Barker D."/>
            <person name="Barsanti P."/>
            <person name="Batterham P."/>
            <person name="Batzoglou S."/>
            <person name="Begun D."/>
            <person name="Bhutkar A."/>
            <person name="Blanco E."/>
            <person name="Bosak S.A."/>
            <person name="Bradley R.K."/>
            <person name="Brand A.D."/>
            <person name="Brent M.R."/>
            <person name="Brooks A.N."/>
            <person name="Brown R.H."/>
            <person name="Butlin R.K."/>
            <person name="Caggese C."/>
            <person name="Calvi B.R."/>
            <person name="Bernardo de Carvalho A."/>
            <person name="Caspi A."/>
            <person name="Castrezana S."/>
            <person name="Celniker S.E."/>
            <person name="Chang J.L."/>
            <person name="Chapple C."/>
            <person name="Chatterji S."/>
            <person name="Chinwalla A."/>
            <person name="Civetta A."/>
            <person name="Clifton S.W."/>
            <person name="Comeron J.M."/>
            <person name="Costello J.C."/>
            <person name="Coyne J.A."/>
            <person name="Daub J."/>
            <person name="David R.G."/>
            <person name="Delcher A.L."/>
            <person name="Delehaunty K."/>
            <person name="Do C.B."/>
            <person name="Ebling H."/>
            <person name="Edwards K."/>
            <person name="Eickbush T."/>
            <person name="Evans J.D."/>
            <person name="Filipski A."/>
            <person name="Findeiss S."/>
            <person name="Freyhult E."/>
            <person name="Fulton L."/>
            <person name="Fulton R."/>
            <person name="Garcia A.C."/>
            <person name="Gardiner A."/>
            <person name="Garfield D.A."/>
            <person name="Garvin B.E."/>
            <person name="Gibson G."/>
            <person name="Gilbert D."/>
            <person name="Gnerre S."/>
            <person name="Godfrey J."/>
            <person name="Good R."/>
            <person name="Gotea V."/>
            <person name="Gravely B."/>
            <person name="Greenberg A.J."/>
            <person name="Griffiths-Jones S."/>
            <person name="Gross S."/>
            <person name="Guigo R."/>
            <person name="Gustafson E.A."/>
            <person name="Haerty W."/>
            <person name="Hahn M.W."/>
            <person name="Halligan D.L."/>
            <person name="Halpern A.L."/>
            <person name="Halter G.M."/>
            <person name="Han M.V."/>
            <person name="Heger A."/>
            <person name="Hillier L."/>
            <person name="Hinrichs A.S."/>
            <person name="Holmes I."/>
            <person name="Hoskins R.A."/>
            <person name="Hubisz M.J."/>
            <person name="Hultmark D."/>
            <person name="Huntley M.A."/>
            <person name="Jaffe D.B."/>
            <person name="Jagadeeshan S."/>
            <person name="Jeck W.R."/>
            <person name="Johnson J."/>
            <person name="Jones C.D."/>
            <person name="Jordan W.C."/>
            <person name="Karpen G.H."/>
            <person name="Kataoka E."/>
            <person name="Keightley P.D."/>
            <person name="Kheradpour P."/>
            <person name="Kirkness E.F."/>
            <person name="Koerich L.B."/>
            <person name="Kristiansen K."/>
            <person name="Kudrna D."/>
            <person name="Kulathinal R.J."/>
            <person name="Kumar S."/>
            <person name="Kwok R."/>
            <person name="Lander E."/>
            <person name="Langley C.H."/>
            <person name="Lapoint R."/>
            <person name="Lazzaro B.P."/>
            <person name="Lee S.J."/>
            <person name="Levesque L."/>
            <person name="Li R."/>
            <person name="Lin C.F."/>
            <person name="Lin M.F."/>
            <person name="Lindblad-Toh K."/>
            <person name="Llopart A."/>
            <person name="Long M."/>
            <person name="Low L."/>
            <person name="Lozovsky E."/>
            <person name="Lu J."/>
            <person name="Luo M."/>
            <person name="Machado C.A."/>
            <person name="Makalowski W."/>
            <person name="Marzo M."/>
            <person name="Matsuda M."/>
            <person name="Matzkin L."/>
            <person name="McAllister B."/>
            <person name="McBride C.S."/>
            <person name="McKernan B."/>
            <person name="McKernan K."/>
            <person name="Mendez-Lago M."/>
            <person name="Minx P."/>
            <person name="Mollenhauer M.U."/>
            <person name="Montooth K."/>
            <person name="Mount S.M."/>
            <person name="Mu X."/>
            <person name="Myers E."/>
            <person name="Negre B."/>
            <person name="Newfeld S."/>
            <person name="Nielsen R."/>
            <person name="Noor M.A."/>
            <person name="O'Grady P."/>
            <person name="Pachter L."/>
            <person name="Papaceit M."/>
            <person name="Parisi M.J."/>
            <person name="Parisi M."/>
            <person name="Parts L."/>
            <person name="Pedersen J.S."/>
            <person name="Pesole G."/>
            <person name="Phillippy A.M."/>
            <person name="Ponting C.P."/>
            <person name="Pop M."/>
            <person name="Porcelli D."/>
            <person name="Powell J.R."/>
            <person name="Prohaska S."/>
            <person name="Pruitt K."/>
            <person name="Puig M."/>
            <person name="Quesneville H."/>
            <person name="Ram K.R."/>
            <person name="Rand D."/>
            <person name="Rasmussen M.D."/>
            <person name="Reed L.K."/>
            <person name="Reenan R."/>
            <person name="Reily A."/>
            <person name="Remington K.A."/>
            <person name="Rieger T.T."/>
            <person name="Ritchie M.G."/>
            <person name="Robin C."/>
            <person name="Rogers Y.H."/>
            <person name="Rohde C."/>
            <person name="Rozas J."/>
            <person name="Rubenfield M.J."/>
            <person name="Ruiz A."/>
            <person name="Russo S."/>
            <person name="Salzberg S.L."/>
            <person name="Sanchez-Gracia A."/>
            <person name="Saranga D.J."/>
            <person name="Sato H."/>
            <person name="Schaeffer S.W."/>
            <person name="Schatz M.C."/>
            <person name="Schlenke T."/>
            <person name="Schwartz R."/>
            <person name="Segarra C."/>
            <person name="Singh R.S."/>
            <person name="Sirot L."/>
            <person name="Sirota M."/>
            <person name="Sisneros N.B."/>
            <person name="Smith C.D."/>
            <person name="Smith T.F."/>
            <person name="Spieth J."/>
            <person name="Stage D.E."/>
            <person name="Stark A."/>
            <person name="Stephan W."/>
            <person name="Strausberg R.L."/>
            <person name="Strempel S."/>
            <person name="Sturgill D."/>
            <person name="Sutton G."/>
            <person name="Sutton G.G."/>
            <person name="Tao W."/>
            <person name="Teichmann S."/>
            <person name="Tobari Y.N."/>
            <person name="Tomimura Y."/>
            <person name="Tsolas J.M."/>
            <person name="Valente V.L."/>
            <person name="Venter E."/>
            <person name="Venter J.C."/>
            <person name="Vicario S."/>
            <person name="Vieira F.G."/>
            <person name="Vilella A.J."/>
            <person name="Villasante A."/>
            <person name="Walenz B."/>
            <person name="Wang J."/>
            <person name="Wasserman M."/>
            <person name="Watts T."/>
            <person name="Wilson D."/>
            <person name="Wilson R.K."/>
            <person name="Wing R.A."/>
            <person name="Wolfner M.F."/>
            <person name="Wong A."/>
            <person name="Wong G.K."/>
            <person name="Wu C.I."/>
            <person name="Wu G."/>
            <person name="Yamamoto D."/>
            <person name="Yang H.P."/>
            <person name="Yang S.P."/>
            <person name="Yorke J.A."/>
            <person name="Yoshida K."/>
            <person name="Zdobnov E."/>
            <person name="Zhang P."/>
            <person name="Zhang Y."/>
            <person name="Zimin A.V."/>
            <person name="Baldwin J."/>
            <person name="Abdouelleil A."/>
            <person name="Abdulkadir J."/>
            <person name="Abebe A."/>
            <person name="Abera B."/>
            <person name="Abreu J."/>
            <person name="Acer S.C."/>
            <person name="Aftuck L."/>
            <person name="Alexander A."/>
            <person name="An P."/>
            <person name="Anderson E."/>
            <person name="Anderson S."/>
            <person name="Arachi H."/>
            <person name="Azer M."/>
            <person name="Bachantsang P."/>
            <person name="Barry A."/>
            <person name="Bayul T."/>
            <person name="Berlin A."/>
            <person name="Bessette D."/>
            <person name="Bloom T."/>
            <person name="Blye J."/>
            <person name="Boguslavskiy L."/>
            <person name="Bonnet C."/>
            <person name="Boukhgalter B."/>
            <person name="Bourzgui I."/>
            <person name="Brown A."/>
            <person name="Cahill P."/>
            <person name="Channer S."/>
            <person name="Cheshatsang Y."/>
            <person name="Chuda L."/>
            <person name="Citroen M."/>
            <person name="Collymore A."/>
            <person name="Cooke P."/>
            <person name="Costello M."/>
            <person name="D'Aco K."/>
            <person name="Daza R."/>
            <person name="De Haan G."/>
            <person name="DeGray S."/>
            <person name="DeMaso C."/>
            <person name="Dhargay N."/>
            <person name="Dooley K."/>
            <person name="Dooley E."/>
            <person name="Doricent M."/>
            <person name="Dorje P."/>
            <person name="Dorjee K."/>
            <person name="Dupes A."/>
            <person name="Elong R."/>
            <person name="Falk J."/>
            <person name="Farina A."/>
            <person name="Faro S."/>
            <person name="Ferguson D."/>
            <person name="Fisher S."/>
            <person name="Foley C.D."/>
            <person name="Franke A."/>
            <person name="Friedrich D."/>
            <person name="Gadbois L."/>
            <person name="Gearin G."/>
            <person name="Gearin C.R."/>
            <person name="Giannoukos G."/>
            <person name="Goode T."/>
            <person name="Graham J."/>
            <person name="Grandbois E."/>
            <person name="Grewal S."/>
            <person name="Gyaltsen K."/>
            <person name="Hafez N."/>
            <person name="Hagos B."/>
            <person name="Hall J."/>
            <person name="Henson C."/>
            <person name="Hollinger A."/>
            <person name="Honan T."/>
            <person name="Huard M.D."/>
            <person name="Hughes L."/>
            <person name="Hurhula B."/>
            <person name="Husby M.E."/>
            <person name="Kamat A."/>
            <person name="Kanga B."/>
            <person name="Kashin S."/>
            <person name="Khazanovich D."/>
            <person name="Kisner P."/>
            <person name="Lance K."/>
            <person name="Lara M."/>
            <person name="Lee W."/>
            <person name="Lennon N."/>
            <person name="Letendre F."/>
            <person name="LeVine R."/>
            <person name="Lipovsky A."/>
            <person name="Liu X."/>
            <person name="Liu J."/>
            <person name="Liu S."/>
            <person name="Lokyitsang T."/>
            <person name="Lokyitsang Y."/>
            <person name="Lubonja R."/>
            <person name="Lui A."/>
            <person name="MacDonald P."/>
            <person name="Magnisalis V."/>
            <person name="Maru K."/>
            <person name="Matthews C."/>
            <person name="McCusker W."/>
            <person name="McDonough S."/>
            <person name="Mehta T."/>
            <person name="Meldrim J."/>
            <person name="Meneus L."/>
            <person name="Mihai O."/>
            <person name="Mihalev A."/>
            <person name="Mihova T."/>
            <person name="Mittelman R."/>
            <person name="Mlenga V."/>
            <person name="Montmayeur A."/>
            <person name="Mulrain L."/>
            <person name="Navidi A."/>
            <person name="Naylor J."/>
            <person name="Negash T."/>
            <person name="Nguyen T."/>
            <person name="Nguyen N."/>
            <person name="Nicol R."/>
            <person name="Norbu C."/>
            <person name="Norbu N."/>
            <person name="Novod N."/>
            <person name="O'Neill B."/>
            <person name="Osman S."/>
            <person name="Markiewicz E."/>
            <person name="Oyono O.L."/>
            <person name="Patti C."/>
            <person name="Phunkhang P."/>
            <person name="Pierre F."/>
            <person name="Priest M."/>
            <person name="Raghuraman S."/>
            <person name="Rege F."/>
            <person name="Reyes R."/>
            <person name="Rise C."/>
            <person name="Rogov P."/>
            <person name="Ross K."/>
            <person name="Ryan E."/>
            <person name="Settipalli S."/>
            <person name="Shea T."/>
            <person name="Sherpa N."/>
            <person name="Shi L."/>
            <person name="Shih D."/>
            <person name="Sparrow T."/>
            <person name="Spaulding J."/>
            <person name="Stalker J."/>
            <person name="Stange-Thomann N."/>
            <person name="Stavropoulos S."/>
            <person name="Stone C."/>
            <person name="Strader C."/>
            <person name="Tesfaye S."/>
            <person name="Thomson T."/>
            <person name="Thoulutsang Y."/>
            <person name="Thoulutsang D."/>
            <person name="Topham K."/>
            <person name="Topping I."/>
            <person name="Tsamla T."/>
            <person name="Vassiliev H."/>
            <person name="Vo A."/>
            <person name="Wangchuk T."/>
            <person name="Wangdi T."/>
            <person name="Weiand M."/>
            <person name="Wilkinson J."/>
            <person name="Wilson A."/>
            <person name="Yadav S."/>
            <person name="Young G."/>
            <person name="Yu Q."/>
            <person name="Zembek L."/>
            <person name="Zhong D."/>
            <person name="Zimmer A."/>
            <person name="Zwirko Z."/>
            <person name="Jaffe D.B."/>
            <person name="Alvarez P."/>
            <person name="Brockman W."/>
            <person name="Butler J."/>
            <person name="Chin C."/>
            <person name="Gnerre S."/>
            <person name="Grabherr M."/>
            <person name="Kleber M."/>
            <person name="Mauceli E."/>
            <person name="MacCallum I."/>
        </authorList>
    </citation>
    <scope>NUCLEOTIDE SEQUENCE [LARGE SCALE GENOMIC DNA]</scope>
    <source>
        <strain evidence="2">Rob3c / Tucson 14021-0248.25</strain>
    </source>
</reference>
<accession>B4HSN4</accession>